<evidence type="ECO:0000313" key="3">
    <source>
        <dbReference type="Proteomes" id="UP001224775"/>
    </source>
</evidence>
<keyword evidence="1" id="KW-0732">Signal</keyword>
<dbReference type="Gene3D" id="3.40.50.1820">
    <property type="entry name" value="alpha/beta hydrolase"/>
    <property type="match status" value="1"/>
</dbReference>
<evidence type="ECO:0008006" key="4">
    <source>
        <dbReference type="Google" id="ProtNLM"/>
    </source>
</evidence>
<feature type="chain" id="PRO_5042022058" description="Phospholipase/carboxylesterase/thioesterase domain-containing protein" evidence="1">
    <location>
        <begin position="21"/>
        <end position="310"/>
    </location>
</feature>
<evidence type="ECO:0000313" key="2">
    <source>
        <dbReference type="EMBL" id="KAK1733093.1"/>
    </source>
</evidence>
<reference evidence="2" key="1">
    <citation type="submission" date="2023-06" db="EMBL/GenBank/DDBJ databases">
        <title>Survivors Of The Sea: Transcriptome response of Skeletonema marinoi to long-term dormancy.</title>
        <authorList>
            <person name="Pinder M.I.M."/>
            <person name="Kourtchenko O."/>
            <person name="Robertson E.K."/>
            <person name="Larsson T."/>
            <person name="Maumus F."/>
            <person name="Osuna-Cruz C.M."/>
            <person name="Vancaester E."/>
            <person name="Stenow R."/>
            <person name="Vandepoele K."/>
            <person name="Ploug H."/>
            <person name="Bruchert V."/>
            <person name="Godhe A."/>
            <person name="Topel M."/>
        </authorList>
    </citation>
    <scope>NUCLEOTIDE SEQUENCE</scope>
    <source>
        <strain evidence="2">R05AC</strain>
    </source>
</reference>
<sequence length="310" mass="34926">MMIDLIYYLLVLLFIPQKYTINALLCGQQEPRRLHIMSSSKNDDYYSVKQAGDLDKPVVDRRQIIIQSSTAVAAIFQQFTSPVISYADEESTQISRGTIFEIQDPNSYSAVVYIPKATDGKEQAKQTSLPLLVVLHGAGVNEHSALYEFTNPGGDHTNLPPYLLSTQQAPPSLSENFVVVAPYVGQGKRSLYDEPRSKMLSFIKWFNTYIESQTFDDGTNISINRQKVSLFGFSEGATLAVELATTRQFHGVVTASYGFTGPLPKMAIERLRESQFGHFIPKEMIYTTCNARIGWWKVYSVMKEDLMFLL</sequence>
<dbReference type="Proteomes" id="UP001224775">
    <property type="component" value="Unassembled WGS sequence"/>
</dbReference>
<organism evidence="2 3">
    <name type="scientific">Skeletonema marinoi</name>
    <dbReference type="NCBI Taxonomy" id="267567"/>
    <lineage>
        <taxon>Eukaryota</taxon>
        <taxon>Sar</taxon>
        <taxon>Stramenopiles</taxon>
        <taxon>Ochrophyta</taxon>
        <taxon>Bacillariophyta</taxon>
        <taxon>Coscinodiscophyceae</taxon>
        <taxon>Thalassiosirophycidae</taxon>
        <taxon>Thalassiosirales</taxon>
        <taxon>Skeletonemataceae</taxon>
        <taxon>Skeletonema</taxon>
        <taxon>Skeletonema marinoi-dohrnii complex</taxon>
    </lineage>
</organism>
<feature type="signal peptide" evidence="1">
    <location>
        <begin position="1"/>
        <end position="20"/>
    </location>
</feature>
<dbReference type="AlphaFoldDB" id="A0AAD9D4X2"/>
<evidence type="ECO:0000256" key="1">
    <source>
        <dbReference type="SAM" id="SignalP"/>
    </source>
</evidence>
<comment type="caution">
    <text evidence="2">The sequence shown here is derived from an EMBL/GenBank/DDBJ whole genome shotgun (WGS) entry which is preliminary data.</text>
</comment>
<dbReference type="EMBL" id="JATAAI010000054">
    <property type="protein sequence ID" value="KAK1733093.1"/>
    <property type="molecule type" value="Genomic_DNA"/>
</dbReference>
<dbReference type="InterPro" id="IPR029058">
    <property type="entry name" value="AB_hydrolase_fold"/>
</dbReference>
<dbReference type="SUPFAM" id="SSF53474">
    <property type="entry name" value="alpha/beta-Hydrolases"/>
    <property type="match status" value="1"/>
</dbReference>
<protein>
    <recommendedName>
        <fullName evidence="4">Phospholipase/carboxylesterase/thioesterase domain-containing protein</fullName>
    </recommendedName>
</protein>
<name>A0AAD9D4X2_9STRA</name>
<keyword evidence="3" id="KW-1185">Reference proteome</keyword>
<proteinExistence type="predicted"/>
<gene>
    <name evidence="2" type="ORF">QTG54_016231</name>
</gene>
<accession>A0AAD9D4X2</accession>